<accession>A0A1R4JJQ5</accession>
<evidence type="ECO:0000256" key="1">
    <source>
        <dbReference type="SAM" id="MobiDB-lite"/>
    </source>
</evidence>
<evidence type="ECO:0000313" key="2">
    <source>
        <dbReference type="EMBL" id="SJN32154.1"/>
    </source>
</evidence>
<dbReference type="Proteomes" id="UP000196230">
    <property type="component" value="Unassembled WGS sequence"/>
</dbReference>
<dbReference type="RefSeq" id="WP_087134357.1">
    <property type="nucleotide sequence ID" value="NZ_FUKP01000061.1"/>
</dbReference>
<proteinExistence type="predicted"/>
<reference evidence="2 3" key="1">
    <citation type="submission" date="2017-02" db="EMBL/GenBank/DDBJ databases">
        <authorList>
            <person name="Peterson S.W."/>
        </authorList>
    </citation>
    <scope>NUCLEOTIDE SEQUENCE [LARGE SCALE GENOMIC DNA]</scope>
    <source>
        <strain evidence="2 3">2B3F</strain>
    </source>
</reference>
<dbReference type="EMBL" id="FUKP01000061">
    <property type="protein sequence ID" value="SJN32154.1"/>
    <property type="molecule type" value="Genomic_DNA"/>
</dbReference>
<name>A0A1R4JJQ5_9MICC</name>
<feature type="compositionally biased region" description="Low complexity" evidence="1">
    <location>
        <begin position="96"/>
        <end position="123"/>
    </location>
</feature>
<organism evidence="2 3">
    <name type="scientific">Micrococcus lylae</name>
    <dbReference type="NCBI Taxonomy" id="1273"/>
    <lineage>
        <taxon>Bacteria</taxon>
        <taxon>Bacillati</taxon>
        <taxon>Actinomycetota</taxon>
        <taxon>Actinomycetes</taxon>
        <taxon>Micrococcales</taxon>
        <taxon>Micrococcaceae</taxon>
        <taxon>Micrococcus</taxon>
    </lineage>
</organism>
<dbReference type="AlphaFoldDB" id="A0A1R4JJQ5"/>
<sequence length="468" mass="48315">MQGHTAAHRHVRRQIRGGAAALTGLGLALALAGCGGPAGGEADPTAGQDVVQDEGARSGTAGEGGTRTPQPLPIHGELAAPDAETPGEGDRRGRQAPDGPAAPQAGGDTAADAADWHAAPDGPLADWAPEHQVAVEQETAEAIHRHLVGFVDGDGFFLGGVLSTEQGGTLSAEQVPGPERASFDEVVLQEAETTQAGEREVRGTVTDADGTEHCLRLRDAGEGLAPVYSGACPGLLRRPEAPVERTVTAADHPLDDGVVGAVGDLELGGVPWEDVADEDAAPPLRGTYEVTLGEALSAQDFRVADGHGTWSLEGDRPRVTLTDEAVDRAFAHVQDWAAAERSLALDDDPRCEGRFAHLPVGQVTVRTPGTQCGFGGSPTPEVTVGEPQRGDDVRVSFTGGEDGEGGTARVAVGFANEDGTPVLERTVASGRGRTPTDISHTQVWVVFDVAEDGTLHLAEEDAIGPFAR</sequence>
<feature type="region of interest" description="Disordered" evidence="1">
    <location>
        <begin position="36"/>
        <end position="125"/>
    </location>
</feature>
<gene>
    <name evidence="2" type="ORF">FM125_08925</name>
</gene>
<evidence type="ECO:0000313" key="3">
    <source>
        <dbReference type="Proteomes" id="UP000196230"/>
    </source>
</evidence>
<protein>
    <submittedName>
        <fullName evidence="2">Uncharacterized protein</fullName>
    </submittedName>
</protein>